<evidence type="ECO:0000256" key="4">
    <source>
        <dbReference type="ARBA" id="ARBA00023002"/>
    </source>
</evidence>
<keyword evidence="8" id="KW-0472">Membrane</keyword>
<dbReference type="PROSITE" id="PS00086">
    <property type="entry name" value="CYTOCHROME_P450"/>
    <property type="match status" value="1"/>
</dbReference>
<protein>
    <recommendedName>
        <fullName evidence="11">Cytochrome P450</fullName>
    </recommendedName>
</protein>
<accession>A0A4V2MX03</accession>
<dbReference type="Gene3D" id="1.10.630.10">
    <property type="entry name" value="Cytochrome P450"/>
    <property type="match status" value="1"/>
</dbReference>
<dbReference type="CDD" id="cd11041">
    <property type="entry name" value="CYP503A1-like"/>
    <property type="match status" value="1"/>
</dbReference>
<dbReference type="Pfam" id="PF00067">
    <property type="entry name" value="p450"/>
    <property type="match status" value="1"/>
</dbReference>
<evidence type="ECO:0000313" key="9">
    <source>
        <dbReference type="EMBL" id="TCD68247.1"/>
    </source>
</evidence>
<gene>
    <name evidence="9" type="ORF">EIP91_011316</name>
</gene>
<dbReference type="InterPro" id="IPR001128">
    <property type="entry name" value="Cyt_P450"/>
</dbReference>
<evidence type="ECO:0008006" key="11">
    <source>
        <dbReference type="Google" id="ProtNLM"/>
    </source>
</evidence>
<dbReference type="AlphaFoldDB" id="A0A4V2MX03"/>
<sequence>MAISLANDSVVAPFLIRPALTHSDSTLSLASSWAIVATIAVGVVLLLFSAALKLKTMSSHGIYDHIPPAIDYGIGGILRGSLHLIMSARSILDAGYRQHGGRTFKIPAFGMWRVVVNTSELADEICKASEDDMSLHLALDATFAMSYTMVPSYCSLDAITAIVTKAIRQSLSKSVEHQVYADLSDEISTAFKDTLHGVGHDGNDDQLVKLSIRLTLDIMATGMLLPLFPRACRRFVADACLYVLGTKRRFASHLHSVISERLRLHSPIADKASRDRVDLLDHFIEQTPPDKRTVDFIVHMIMISNVAAIHTSAITLTQALLHLATSQEYQRELRLEASPILESLGWTPEAFSQMPKLDSFLKESSRMNGIGLASPFRMVLRDYTLSDGTRVSPETIVCSNIRAIHRDERVYAHAEEFDGFRFADQLNVSSSSFDRPTRHYYAFGYGRHTCPGRFLASAELKMMMTYLVLNFDMVVEDPVASLAPSDFVFSISASRSARILLKRRGATQSAI</sequence>
<evidence type="ECO:0000256" key="5">
    <source>
        <dbReference type="ARBA" id="ARBA00023004"/>
    </source>
</evidence>
<evidence type="ECO:0000256" key="8">
    <source>
        <dbReference type="SAM" id="Phobius"/>
    </source>
</evidence>
<reference evidence="9 10" key="1">
    <citation type="submission" date="2018-11" db="EMBL/GenBank/DDBJ databases">
        <title>Genome assembly of Steccherinum ochraceum LE-BIN_3174, the white-rot fungus of the Steccherinaceae family (The Residual Polyporoid clade, Polyporales, Basidiomycota).</title>
        <authorList>
            <person name="Fedorova T.V."/>
            <person name="Glazunova O.A."/>
            <person name="Landesman E.O."/>
            <person name="Moiseenko K.V."/>
            <person name="Psurtseva N.V."/>
            <person name="Savinova O.S."/>
            <person name="Shakhova N.V."/>
            <person name="Tyazhelova T.V."/>
            <person name="Vasina D.V."/>
        </authorList>
    </citation>
    <scope>NUCLEOTIDE SEQUENCE [LARGE SCALE GENOMIC DNA]</scope>
    <source>
        <strain evidence="9 10">LE-BIN_3174</strain>
    </source>
</reference>
<dbReference type="PANTHER" id="PTHR46206">
    <property type="entry name" value="CYTOCHROME P450"/>
    <property type="match status" value="1"/>
</dbReference>
<dbReference type="STRING" id="92696.A0A4V2MX03"/>
<feature type="binding site" description="axial binding residue" evidence="6">
    <location>
        <position position="450"/>
    </location>
    <ligand>
        <name>heme</name>
        <dbReference type="ChEBI" id="CHEBI:30413"/>
    </ligand>
    <ligandPart>
        <name>Fe</name>
        <dbReference type="ChEBI" id="CHEBI:18248"/>
    </ligandPart>
</feature>
<dbReference type="GO" id="GO:0020037">
    <property type="term" value="F:heme binding"/>
    <property type="evidence" value="ECO:0007669"/>
    <property type="project" value="InterPro"/>
</dbReference>
<keyword evidence="8" id="KW-1133">Transmembrane helix</keyword>
<evidence type="ECO:0000313" key="10">
    <source>
        <dbReference type="Proteomes" id="UP000292702"/>
    </source>
</evidence>
<organism evidence="9 10">
    <name type="scientific">Steccherinum ochraceum</name>
    <dbReference type="NCBI Taxonomy" id="92696"/>
    <lineage>
        <taxon>Eukaryota</taxon>
        <taxon>Fungi</taxon>
        <taxon>Dikarya</taxon>
        <taxon>Basidiomycota</taxon>
        <taxon>Agaricomycotina</taxon>
        <taxon>Agaricomycetes</taxon>
        <taxon>Polyporales</taxon>
        <taxon>Steccherinaceae</taxon>
        <taxon>Steccherinum</taxon>
    </lineage>
</organism>
<dbReference type="GO" id="GO:0004497">
    <property type="term" value="F:monooxygenase activity"/>
    <property type="evidence" value="ECO:0007669"/>
    <property type="project" value="UniProtKB-KW"/>
</dbReference>
<evidence type="ECO:0000256" key="7">
    <source>
        <dbReference type="RuleBase" id="RU000461"/>
    </source>
</evidence>
<dbReference type="GO" id="GO:0016020">
    <property type="term" value="C:membrane"/>
    <property type="evidence" value="ECO:0007669"/>
    <property type="project" value="UniProtKB-SubCell"/>
</dbReference>
<evidence type="ECO:0000256" key="6">
    <source>
        <dbReference type="PIRSR" id="PIRSR602403-1"/>
    </source>
</evidence>
<dbReference type="EMBL" id="RWJN01000072">
    <property type="protein sequence ID" value="TCD68247.1"/>
    <property type="molecule type" value="Genomic_DNA"/>
</dbReference>
<dbReference type="Proteomes" id="UP000292702">
    <property type="component" value="Unassembled WGS sequence"/>
</dbReference>
<dbReference type="InterPro" id="IPR017972">
    <property type="entry name" value="Cyt_P450_CS"/>
</dbReference>
<keyword evidence="5 6" id="KW-0408">Iron</keyword>
<proteinExistence type="inferred from homology"/>
<evidence type="ECO:0000256" key="1">
    <source>
        <dbReference type="ARBA" id="ARBA00001971"/>
    </source>
</evidence>
<dbReference type="GO" id="GO:0016705">
    <property type="term" value="F:oxidoreductase activity, acting on paired donors, with incorporation or reduction of molecular oxygen"/>
    <property type="evidence" value="ECO:0007669"/>
    <property type="project" value="InterPro"/>
</dbReference>
<keyword evidence="3 6" id="KW-0479">Metal-binding</keyword>
<dbReference type="SUPFAM" id="SSF48264">
    <property type="entry name" value="Cytochrome P450"/>
    <property type="match status" value="1"/>
</dbReference>
<dbReference type="InterPro" id="IPR036396">
    <property type="entry name" value="Cyt_P450_sf"/>
</dbReference>
<evidence type="ECO:0000256" key="3">
    <source>
        <dbReference type="ARBA" id="ARBA00022723"/>
    </source>
</evidence>
<dbReference type="PANTHER" id="PTHR46206:SF7">
    <property type="entry name" value="P450, PUTATIVE (EUROFUNG)-RELATED"/>
    <property type="match status" value="1"/>
</dbReference>
<dbReference type="GO" id="GO:0005506">
    <property type="term" value="F:iron ion binding"/>
    <property type="evidence" value="ECO:0007669"/>
    <property type="project" value="InterPro"/>
</dbReference>
<evidence type="ECO:0000256" key="2">
    <source>
        <dbReference type="ARBA" id="ARBA00010617"/>
    </source>
</evidence>
<feature type="transmembrane region" description="Helical" evidence="8">
    <location>
        <begin position="30"/>
        <end position="52"/>
    </location>
</feature>
<dbReference type="OrthoDB" id="1844152at2759"/>
<keyword evidence="4 7" id="KW-0560">Oxidoreductase</keyword>
<comment type="similarity">
    <text evidence="2 7">Belongs to the cytochrome P450 family.</text>
</comment>
<keyword evidence="10" id="KW-1185">Reference proteome</keyword>
<comment type="cofactor">
    <cofactor evidence="1 6">
        <name>heme</name>
        <dbReference type="ChEBI" id="CHEBI:30413"/>
    </cofactor>
</comment>
<dbReference type="InterPro" id="IPR002403">
    <property type="entry name" value="Cyt_P450_E_grp-IV"/>
</dbReference>
<keyword evidence="6 7" id="KW-0349">Heme</keyword>
<name>A0A4V2MX03_9APHY</name>
<keyword evidence="7" id="KW-0503">Monooxygenase</keyword>
<keyword evidence="8" id="KW-0812">Transmembrane</keyword>
<dbReference type="PRINTS" id="PR00465">
    <property type="entry name" value="EP450IV"/>
</dbReference>
<comment type="caution">
    <text evidence="9">The sequence shown here is derived from an EMBL/GenBank/DDBJ whole genome shotgun (WGS) entry which is preliminary data.</text>
</comment>